<evidence type="ECO:0000256" key="1">
    <source>
        <dbReference type="SAM" id="MobiDB-lite"/>
    </source>
</evidence>
<sequence length="98" mass="10852">MSSDEEEEAAAARKGGGDAGGPEKWKWEPGKLEYRLERQIEKHVPVLEPELKALLPIIQGLTRLSPSHRISTLHALELIRAIPIPDITFSDDSGMPDD</sequence>
<dbReference type="EMBL" id="JAPDRN010000087">
    <property type="protein sequence ID" value="KAJ9625429.1"/>
    <property type="molecule type" value="Genomic_DNA"/>
</dbReference>
<reference evidence="2" key="1">
    <citation type="submission" date="2022-10" db="EMBL/GenBank/DDBJ databases">
        <title>Culturing micro-colonial fungi from biological soil crusts in the Mojave desert and describing Neophaeococcomyces mojavensis, and introducing the new genera and species Taxawa tesnikishii.</title>
        <authorList>
            <person name="Kurbessoian T."/>
            <person name="Stajich J.E."/>
        </authorList>
    </citation>
    <scope>NUCLEOTIDE SEQUENCE</scope>
    <source>
        <strain evidence="2">TK_35</strain>
    </source>
</reference>
<name>A0AA38XW84_9EURO</name>
<protein>
    <submittedName>
        <fullName evidence="2">Uncharacterized protein</fullName>
    </submittedName>
</protein>
<organism evidence="2 3">
    <name type="scientific">Knufia peltigerae</name>
    <dbReference type="NCBI Taxonomy" id="1002370"/>
    <lineage>
        <taxon>Eukaryota</taxon>
        <taxon>Fungi</taxon>
        <taxon>Dikarya</taxon>
        <taxon>Ascomycota</taxon>
        <taxon>Pezizomycotina</taxon>
        <taxon>Eurotiomycetes</taxon>
        <taxon>Chaetothyriomycetidae</taxon>
        <taxon>Chaetothyriales</taxon>
        <taxon>Trichomeriaceae</taxon>
        <taxon>Knufia</taxon>
    </lineage>
</organism>
<accession>A0AA38XW84</accession>
<evidence type="ECO:0000313" key="3">
    <source>
        <dbReference type="Proteomes" id="UP001172681"/>
    </source>
</evidence>
<dbReference type="AlphaFoldDB" id="A0AA38XW84"/>
<comment type="caution">
    <text evidence="2">The sequence shown here is derived from an EMBL/GenBank/DDBJ whole genome shotgun (WGS) entry which is preliminary data.</text>
</comment>
<proteinExistence type="predicted"/>
<gene>
    <name evidence="2" type="ORF">H2204_010402</name>
</gene>
<dbReference type="Proteomes" id="UP001172681">
    <property type="component" value="Unassembled WGS sequence"/>
</dbReference>
<keyword evidence="3" id="KW-1185">Reference proteome</keyword>
<feature type="region of interest" description="Disordered" evidence="1">
    <location>
        <begin position="1"/>
        <end position="26"/>
    </location>
</feature>
<evidence type="ECO:0000313" key="2">
    <source>
        <dbReference type="EMBL" id="KAJ9625429.1"/>
    </source>
</evidence>